<protein>
    <submittedName>
        <fullName evidence="1">Uncharacterized protein</fullName>
    </submittedName>
</protein>
<comment type="caution">
    <text evidence="1">The sequence shown here is derived from an EMBL/GenBank/DDBJ whole genome shotgun (WGS) entry which is preliminary data.</text>
</comment>
<evidence type="ECO:0000313" key="1">
    <source>
        <dbReference type="EMBL" id="GJN18079.1"/>
    </source>
</evidence>
<dbReference type="AlphaFoldDB" id="A0AAV5E6E5"/>
<reference evidence="1" key="1">
    <citation type="journal article" date="2018" name="DNA Res.">
        <title>Multiple hybrid de novo genome assembly of finger millet, an orphan allotetraploid crop.</title>
        <authorList>
            <person name="Hatakeyama M."/>
            <person name="Aluri S."/>
            <person name="Balachadran M.T."/>
            <person name="Sivarajan S.R."/>
            <person name="Patrignani A."/>
            <person name="Gruter S."/>
            <person name="Poveda L."/>
            <person name="Shimizu-Inatsugi R."/>
            <person name="Baeten J."/>
            <person name="Francoijs K.J."/>
            <person name="Nataraja K.N."/>
            <person name="Reddy Y.A.N."/>
            <person name="Phadnis S."/>
            <person name="Ravikumar R.L."/>
            <person name="Schlapbach R."/>
            <person name="Sreeman S.M."/>
            <person name="Shimizu K.K."/>
        </authorList>
    </citation>
    <scope>NUCLEOTIDE SEQUENCE</scope>
</reference>
<proteinExistence type="predicted"/>
<reference evidence="1" key="2">
    <citation type="submission" date="2021-12" db="EMBL/GenBank/DDBJ databases">
        <title>Resequencing data analysis of finger millet.</title>
        <authorList>
            <person name="Hatakeyama M."/>
            <person name="Aluri S."/>
            <person name="Balachadran M.T."/>
            <person name="Sivarajan S.R."/>
            <person name="Poveda L."/>
            <person name="Shimizu-Inatsugi R."/>
            <person name="Schlapbach R."/>
            <person name="Sreeman S.M."/>
            <person name="Shimizu K.K."/>
        </authorList>
    </citation>
    <scope>NUCLEOTIDE SEQUENCE</scope>
</reference>
<keyword evidence="2" id="KW-1185">Reference proteome</keyword>
<dbReference type="Proteomes" id="UP001054889">
    <property type="component" value="Unassembled WGS sequence"/>
</dbReference>
<organism evidence="1 2">
    <name type="scientific">Eleusine coracana subsp. coracana</name>
    <dbReference type="NCBI Taxonomy" id="191504"/>
    <lineage>
        <taxon>Eukaryota</taxon>
        <taxon>Viridiplantae</taxon>
        <taxon>Streptophyta</taxon>
        <taxon>Embryophyta</taxon>
        <taxon>Tracheophyta</taxon>
        <taxon>Spermatophyta</taxon>
        <taxon>Magnoliopsida</taxon>
        <taxon>Liliopsida</taxon>
        <taxon>Poales</taxon>
        <taxon>Poaceae</taxon>
        <taxon>PACMAD clade</taxon>
        <taxon>Chloridoideae</taxon>
        <taxon>Cynodonteae</taxon>
        <taxon>Eleusininae</taxon>
        <taxon>Eleusine</taxon>
    </lineage>
</organism>
<dbReference type="EMBL" id="BQKI01000073">
    <property type="protein sequence ID" value="GJN18079.1"/>
    <property type="molecule type" value="Genomic_DNA"/>
</dbReference>
<name>A0AAV5E6E5_ELECO</name>
<accession>A0AAV5E6E5</accession>
<sequence length="111" mass="12862">MRLLITYSSVVCSPRKSGTVLQWIGLSTLEPRGDEDFFHTWWRRAARRAGVEARKGLNSIVILTAWYIWKHRNRVVFDGVQSSPQVLMRDIKDEAHCWVLAGARRLGRLLQ</sequence>
<gene>
    <name evidence="1" type="primary">gb05199</name>
    <name evidence="1" type="ORF">PR202_gb05199</name>
</gene>
<evidence type="ECO:0000313" key="2">
    <source>
        <dbReference type="Proteomes" id="UP001054889"/>
    </source>
</evidence>